<keyword evidence="2" id="KW-1185">Reference proteome</keyword>
<dbReference type="GeneID" id="93375104"/>
<gene>
    <name evidence="1" type="ORF">NSK11_contig00110-0009</name>
</gene>
<sequence>MATTLSRPDADTIVRAALRGCAEESELATLSEHESIRRALDLDSLDFLTFIERLSTARRARIEEDDYPRLSTIRSCVDFLTATP</sequence>
<reference evidence="1 2" key="2">
    <citation type="journal article" date="2016" name="Genome Announc.">
        <title>Draft Genome Sequence of Erythromycin- and Oxytetracycline-Sensitive Nocardia seriolae Strain U-1 (NBRC 110359).</title>
        <authorList>
            <person name="Imajoh M."/>
            <person name="Sukeda M."/>
            <person name="Shimizu M."/>
            <person name="Yamane J."/>
            <person name="Ohnishi K."/>
            <person name="Oshima S."/>
        </authorList>
    </citation>
    <scope>NUCLEOTIDE SEQUENCE [LARGE SCALE GENOMIC DNA]</scope>
    <source>
        <strain evidence="1 2">U-1</strain>
    </source>
</reference>
<accession>A0A0B8NAW3</accession>
<protein>
    <submittedName>
        <fullName evidence="1">Phosphopantetheine-binding protein</fullName>
    </submittedName>
</protein>
<comment type="caution">
    <text evidence="1">The sequence shown here is derived from an EMBL/GenBank/DDBJ whole genome shotgun (WGS) entry which is preliminary data.</text>
</comment>
<dbReference type="RefSeq" id="WP_033089866.1">
    <property type="nucleotide sequence ID" value="NZ_AP017900.1"/>
</dbReference>
<evidence type="ECO:0000313" key="2">
    <source>
        <dbReference type="Proteomes" id="UP000037179"/>
    </source>
</evidence>
<dbReference type="EMBL" id="BBYQ01000110">
    <property type="protein sequence ID" value="GAP31302.1"/>
    <property type="molecule type" value="Genomic_DNA"/>
</dbReference>
<organism evidence="1 2">
    <name type="scientific">Nocardia seriolae</name>
    <dbReference type="NCBI Taxonomy" id="37332"/>
    <lineage>
        <taxon>Bacteria</taxon>
        <taxon>Bacillati</taxon>
        <taxon>Actinomycetota</taxon>
        <taxon>Actinomycetes</taxon>
        <taxon>Mycobacteriales</taxon>
        <taxon>Nocardiaceae</taxon>
        <taxon>Nocardia</taxon>
    </lineage>
</organism>
<dbReference type="InterPro" id="IPR036736">
    <property type="entry name" value="ACP-like_sf"/>
</dbReference>
<reference evidence="2" key="1">
    <citation type="submission" date="2015-07" db="EMBL/GenBank/DDBJ databases">
        <title>Nocardia seriolae U-1 whole genome shotgun sequence.</title>
        <authorList>
            <person name="Imajoh M."/>
            <person name="Fukumoto Y."/>
            <person name="Sukeda M."/>
            <person name="Yamane J."/>
            <person name="Yamasaki K."/>
            <person name="Shimizu M."/>
            <person name="Ohnishi K."/>
            <person name="Oshima S."/>
        </authorList>
    </citation>
    <scope>NUCLEOTIDE SEQUENCE [LARGE SCALE GENOMIC DNA]</scope>
    <source>
        <strain evidence="2">U-1</strain>
    </source>
</reference>
<evidence type="ECO:0000313" key="1">
    <source>
        <dbReference type="EMBL" id="GAP31302.1"/>
    </source>
</evidence>
<dbReference type="Gene3D" id="1.10.1200.10">
    <property type="entry name" value="ACP-like"/>
    <property type="match status" value="1"/>
</dbReference>
<name>A0A0B8NAW3_9NOCA</name>
<dbReference type="Proteomes" id="UP000037179">
    <property type="component" value="Unassembled WGS sequence"/>
</dbReference>
<dbReference type="SUPFAM" id="SSF47336">
    <property type="entry name" value="ACP-like"/>
    <property type="match status" value="1"/>
</dbReference>
<dbReference type="AlphaFoldDB" id="A0A0B8NAW3"/>
<proteinExistence type="predicted"/>